<protein>
    <recommendedName>
        <fullName evidence="4">RRM domain-containing protein</fullName>
    </recommendedName>
</protein>
<feature type="compositionally biased region" description="Low complexity" evidence="2">
    <location>
        <begin position="194"/>
        <end position="203"/>
    </location>
</feature>
<dbReference type="InterPro" id="IPR000504">
    <property type="entry name" value="RRM_dom"/>
</dbReference>
<gene>
    <name evidence="5" type="ORF">PSON_ATCC_30995.1.T0350270</name>
</gene>
<comment type="caution">
    <text evidence="5">The sequence shown here is derived from an EMBL/GenBank/DDBJ whole genome shotgun (WGS) entry which is preliminary data.</text>
</comment>
<reference evidence="5" key="1">
    <citation type="submission" date="2021-01" db="EMBL/GenBank/DDBJ databases">
        <authorList>
            <consortium name="Genoscope - CEA"/>
            <person name="William W."/>
        </authorList>
    </citation>
    <scope>NUCLEOTIDE SEQUENCE</scope>
</reference>
<keyword evidence="1" id="KW-0694">RNA-binding</keyword>
<evidence type="ECO:0000256" key="1">
    <source>
        <dbReference type="PROSITE-ProRule" id="PRU00176"/>
    </source>
</evidence>
<accession>A0A8S1M9T9</accession>
<feature type="compositionally biased region" description="Basic residues" evidence="2">
    <location>
        <begin position="160"/>
        <end position="169"/>
    </location>
</feature>
<evidence type="ECO:0000313" key="5">
    <source>
        <dbReference type="EMBL" id="CAD8076990.1"/>
    </source>
</evidence>
<dbReference type="SMART" id="SM00360">
    <property type="entry name" value="RRM"/>
    <property type="match status" value="3"/>
</dbReference>
<feature type="domain" description="RRM" evidence="4">
    <location>
        <begin position="48"/>
        <end position="129"/>
    </location>
</feature>
<dbReference type="OrthoDB" id="79941at2759"/>
<evidence type="ECO:0000256" key="3">
    <source>
        <dbReference type="SAM" id="SignalP"/>
    </source>
</evidence>
<evidence type="ECO:0000259" key="4">
    <source>
        <dbReference type="PROSITE" id="PS50102"/>
    </source>
</evidence>
<dbReference type="Pfam" id="PF07744">
    <property type="entry name" value="SPOC"/>
    <property type="match status" value="1"/>
</dbReference>
<evidence type="ECO:0000313" key="6">
    <source>
        <dbReference type="Proteomes" id="UP000692954"/>
    </source>
</evidence>
<dbReference type="InterPro" id="IPR050907">
    <property type="entry name" value="SRSF"/>
</dbReference>
<dbReference type="GO" id="GO:0003723">
    <property type="term" value="F:RNA binding"/>
    <property type="evidence" value="ECO:0007669"/>
    <property type="project" value="UniProtKB-UniRule"/>
</dbReference>
<organism evidence="5 6">
    <name type="scientific">Paramecium sonneborni</name>
    <dbReference type="NCBI Taxonomy" id="65129"/>
    <lineage>
        <taxon>Eukaryota</taxon>
        <taxon>Sar</taxon>
        <taxon>Alveolata</taxon>
        <taxon>Ciliophora</taxon>
        <taxon>Intramacronucleata</taxon>
        <taxon>Oligohymenophorea</taxon>
        <taxon>Peniculida</taxon>
        <taxon>Parameciidae</taxon>
        <taxon>Paramecium</taxon>
    </lineage>
</organism>
<dbReference type="Proteomes" id="UP000692954">
    <property type="component" value="Unassembled WGS sequence"/>
</dbReference>
<proteinExistence type="predicted"/>
<name>A0A8S1M9T9_9CILI</name>
<dbReference type="CDD" id="cd00590">
    <property type="entry name" value="RRM_SF"/>
    <property type="match status" value="3"/>
</dbReference>
<feature type="chain" id="PRO_5035801144" description="RRM domain-containing protein" evidence="3">
    <location>
        <begin position="25"/>
        <end position="694"/>
    </location>
</feature>
<feature type="signal peptide" evidence="3">
    <location>
        <begin position="1"/>
        <end position="24"/>
    </location>
</feature>
<dbReference type="PROSITE" id="PS50102">
    <property type="entry name" value="RRM"/>
    <property type="match status" value="2"/>
</dbReference>
<dbReference type="PANTHER" id="PTHR23147">
    <property type="entry name" value="SERINE/ARGININE RICH SPLICING FACTOR"/>
    <property type="match status" value="1"/>
</dbReference>
<dbReference type="InterPro" id="IPR012921">
    <property type="entry name" value="SPOC_C"/>
</dbReference>
<dbReference type="CDD" id="cd21546">
    <property type="entry name" value="SPOC_FPA-like"/>
    <property type="match status" value="1"/>
</dbReference>
<dbReference type="EMBL" id="CAJJDN010000035">
    <property type="protein sequence ID" value="CAD8076990.1"/>
    <property type="molecule type" value="Genomic_DNA"/>
</dbReference>
<dbReference type="Pfam" id="PF00076">
    <property type="entry name" value="RRM_1"/>
    <property type="match status" value="2"/>
</dbReference>
<evidence type="ECO:0000256" key="2">
    <source>
        <dbReference type="SAM" id="MobiDB-lite"/>
    </source>
</evidence>
<feature type="domain" description="RRM" evidence="4">
    <location>
        <begin position="250"/>
        <end position="327"/>
    </location>
</feature>
<sequence>MMNVHGLNFNKMVIISFLICFCLIDLPRNQFFPPCMVQEKESQKNSNCKLHIGNLPLQITEETLQRVFSKYGQIKEVKIIRKNSQGQPLKDYCYGFILMCDGEGAYNAVTELKQNSPLGTTWTVAFSKDKNDDSAGVGHQKLEKRKDDKLKKQTKDRMKKDKIKAKKKKTESSSSSSNSSKERQFKKQKKRKQSSSPESSPSKLPERSALVRIESMPKENNLFEMVFSGEPQSNQQLQSQYQIKHNVNVRELFISGIPQSKTQSDIQRIFSHYGIVERIDVMQKQLVNFAYVKFKKLDAVNQAIQNQQYIAEQLESAGQVKIYQSDPFKRAQIVGNAEDCEKDDDMLPVMFIGFPPNQNFTIDEKFIRKMAEKYGGDVKGVQLFLPQSPQLRSYVLIEFVQLRDCKKARRKFCRYKIQILGDKKCDVSILSNYSTKNTQNKKQANLFMPYGMDYMTANQQIPMHSQMMTRQFNMMQPYANYGDYNQMPIIYPQQQQQLQMMYIKPQASLPLSNQQQFGPPQSQLTNPYYQQVNTQPINQNYMSSKFMEMIMPPTQTIKTDDINTTFWSGQMNRGKYHKVGIDARMYSTSTDKNKINLPCNLEMSYICSYQDAYQRAIQDDDQSAILIFSPAQESDHPKFIEFIQYLKSKQRAGVIQNDLFSIYVIPPGVPEALQICNINQEEMIAIYCQKDLKL</sequence>
<feature type="compositionally biased region" description="Basic and acidic residues" evidence="2">
    <location>
        <begin position="140"/>
        <end position="159"/>
    </location>
</feature>
<feature type="region of interest" description="Disordered" evidence="2">
    <location>
        <begin position="129"/>
        <end position="210"/>
    </location>
</feature>
<dbReference type="AlphaFoldDB" id="A0A8S1M9T9"/>
<dbReference type="FunFam" id="3.30.70.330:FF:001664">
    <property type="match status" value="1"/>
</dbReference>
<keyword evidence="3" id="KW-0732">Signal</keyword>
<keyword evidence="6" id="KW-1185">Reference proteome</keyword>